<evidence type="ECO:0000256" key="2">
    <source>
        <dbReference type="ARBA" id="ARBA00022692"/>
    </source>
</evidence>
<evidence type="ECO:0000313" key="8">
    <source>
        <dbReference type="Proteomes" id="UP001190700"/>
    </source>
</evidence>
<feature type="transmembrane region" description="Helical" evidence="5">
    <location>
        <begin position="108"/>
        <end position="128"/>
    </location>
</feature>
<evidence type="ECO:0000256" key="5">
    <source>
        <dbReference type="SAM" id="Phobius"/>
    </source>
</evidence>
<feature type="transmembrane region" description="Helical" evidence="5">
    <location>
        <begin position="172"/>
        <end position="193"/>
    </location>
</feature>
<evidence type="ECO:0000256" key="4">
    <source>
        <dbReference type="ARBA" id="ARBA00023136"/>
    </source>
</evidence>
<keyword evidence="2 5" id="KW-0812">Transmembrane</keyword>
<sequence length="240" mass="26060">MIFNWWNCVKKSEKRFNQEHASSINVVSICRAHLPIEFRMALAESKAVSRLRCVALAGVCVGIACAQGLDVHFSGLGTLVAFGSVACTSLEAVFYSKLQQEENISSMAAMYKVAPFCMVLALIGATYFDGLHFVNEFAELKLNTIMWVAFSCALAFIVNLSAITIAGKASALTYVLLGQFKLCITIIIGITIFDRAPTSWSLCGTASALVALAFYSTVTVREQAALDAVKQSEAREETQQ</sequence>
<dbReference type="AlphaFoldDB" id="A0AAE0H610"/>
<keyword evidence="3 5" id="KW-1133">Transmembrane helix</keyword>
<feature type="transmembrane region" description="Helical" evidence="5">
    <location>
        <begin position="144"/>
        <end position="165"/>
    </location>
</feature>
<evidence type="ECO:0000256" key="3">
    <source>
        <dbReference type="ARBA" id="ARBA00022989"/>
    </source>
</evidence>
<feature type="transmembrane region" description="Helical" evidence="5">
    <location>
        <begin position="75"/>
        <end position="96"/>
    </location>
</feature>
<keyword evidence="8" id="KW-1185">Reference proteome</keyword>
<comment type="caution">
    <text evidence="7">The sequence shown here is derived from an EMBL/GenBank/DDBJ whole genome shotgun (WGS) entry which is preliminary data.</text>
</comment>
<evidence type="ECO:0000256" key="1">
    <source>
        <dbReference type="ARBA" id="ARBA00004141"/>
    </source>
</evidence>
<reference evidence="7 8" key="1">
    <citation type="journal article" date="2015" name="Genome Biol. Evol.">
        <title>Comparative Genomics of a Bacterivorous Green Alga Reveals Evolutionary Causalities and Consequences of Phago-Mixotrophic Mode of Nutrition.</title>
        <authorList>
            <person name="Burns J.A."/>
            <person name="Paasch A."/>
            <person name="Narechania A."/>
            <person name="Kim E."/>
        </authorList>
    </citation>
    <scope>NUCLEOTIDE SEQUENCE [LARGE SCALE GENOMIC DNA]</scope>
    <source>
        <strain evidence="7 8">PLY_AMNH</strain>
    </source>
</reference>
<feature type="transmembrane region" description="Helical" evidence="5">
    <location>
        <begin position="199"/>
        <end position="220"/>
    </location>
</feature>
<dbReference type="InterPro" id="IPR004853">
    <property type="entry name" value="Sugar_P_trans_dom"/>
</dbReference>
<feature type="domain" description="Sugar phosphate transporter" evidence="6">
    <location>
        <begin position="48"/>
        <end position="216"/>
    </location>
</feature>
<proteinExistence type="predicted"/>
<evidence type="ECO:0000259" key="6">
    <source>
        <dbReference type="Pfam" id="PF03151"/>
    </source>
</evidence>
<keyword evidence="4 5" id="KW-0472">Membrane</keyword>
<protein>
    <recommendedName>
        <fullName evidence="6">Sugar phosphate transporter domain-containing protein</fullName>
    </recommendedName>
</protein>
<gene>
    <name evidence="7" type="ORF">CYMTET_2957</name>
</gene>
<comment type="subcellular location">
    <subcellularLocation>
        <location evidence="1">Membrane</location>
        <topology evidence="1">Multi-pass membrane protein</topology>
    </subcellularLocation>
</comment>
<dbReference type="GO" id="GO:0016020">
    <property type="term" value="C:membrane"/>
    <property type="evidence" value="ECO:0007669"/>
    <property type="project" value="UniProtKB-SubCell"/>
</dbReference>
<dbReference type="Proteomes" id="UP001190700">
    <property type="component" value="Unassembled WGS sequence"/>
</dbReference>
<name>A0AAE0H610_9CHLO</name>
<feature type="transmembrane region" description="Helical" evidence="5">
    <location>
        <begin position="49"/>
        <end position="69"/>
    </location>
</feature>
<organism evidence="7 8">
    <name type="scientific">Cymbomonas tetramitiformis</name>
    <dbReference type="NCBI Taxonomy" id="36881"/>
    <lineage>
        <taxon>Eukaryota</taxon>
        <taxon>Viridiplantae</taxon>
        <taxon>Chlorophyta</taxon>
        <taxon>Pyramimonadophyceae</taxon>
        <taxon>Pyramimonadales</taxon>
        <taxon>Pyramimonadaceae</taxon>
        <taxon>Cymbomonas</taxon>
    </lineage>
</organism>
<dbReference type="EMBL" id="LGRX02000068">
    <property type="protein sequence ID" value="KAK3289626.1"/>
    <property type="molecule type" value="Genomic_DNA"/>
</dbReference>
<dbReference type="Pfam" id="PF03151">
    <property type="entry name" value="TPT"/>
    <property type="match status" value="1"/>
</dbReference>
<dbReference type="PANTHER" id="PTHR11132">
    <property type="entry name" value="SOLUTE CARRIER FAMILY 35"/>
    <property type="match status" value="1"/>
</dbReference>
<accession>A0AAE0H610</accession>
<evidence type="ECO:0000313" key="7">
    <source>
        <dbReference type="EMBL" id="KAK3289626.1"/>
    </source>
</evidence>
<dbReference type="InterPro" id="IPR050186">
    <property type="entry name" value="TPT_transporter"/>
</dbReference>